<dbReference type="GO" id="GO:0032451">
    <property type="term" value="F:demethylase activity"/>
    <property type="evidence" value="ECO:0007669"/>
    <property type="project" value="InterPro"/>
</dbReference>
<evidence type="ECO:0000256" key="2">
    <source>
        <dbReference type="SAM" id="MobiDB-lite"/>
    </source>
</evidence>
<dbReference type="InterPro" id="IPR044842">
    <property type="entry name" value="ALKBH9B/ALKBH10B-like"/>
</dbReference>
<comment type="caution">
    <text evidence="3">The sequence shown here is derived from an EMBL/GenBank/DDBJ whole genome shotgun (WGS) entry which is preliminary data.</text>
</comment>
<dbReference type="AlphaFoldDB" id="A0A9D4XUV1"/>
<feature type="region of interest" description="Disordered" evidence="2">
    <location>
        <begin position="116"/>
        <end position="148"/>
    </location>
</feature>
<comment type="similarity">
    <text evidence="1">Belongs to the alkB family.</text>
</comment>
<gene>
    <name evidence="3" type="ORF">KIW84_032275</name>
</gene>
<accession>A0A9D4XUV1</accession>
<dbReference type="Gramene" id="PSAT_LOCUS13404_t1">
    <property type="protein sequence ID" value="CAL5193598.1"/>
    <property type="gene ID" value="PSAT_LOCUS13404"/>
</dbReference>
<dbReference type="Gene3D" id="2.60.120.590">
    <property type="entry name" value="Alpha-ketoglutarate-dependent dioxygenase AlkB-like"/>
    <property type="match status" value="1"/>
</dbReference>
<evidence type="ECO:0008006" key="5">
    <source>
        <dbReference type="Google" id="ProtNLM"/>
    </source>
</evidence>
<reference evidence="3 4" key="1">
    <citation type="journal article" date="2022" name="Nat. Genet.">
        <title>Improved pea reference genome and pan-genome highlight genomic features and evolutionary characteristics.</title>
        <authorList>
            <person name="Yang T."/>
            <person name="Liu R."/>
            <person name="Luo Y."/>
            <person name="Hu S."/>
            <person name="Wang D."/>
            <person name="Wang C."/>
            <person name="Pandey M.K."/>
            <person name="Ge S."/>
            <person name="Xu Q."/>
            <person name="Li N."/>
            <person name="Li G."/>
            <person name="Huang Y."/>
            <person name="Saxena R.K."/>
            <person name="Ji Y."/>
            <person name="Li M."/>
            <person name="Yan X."/>
            <person name="He Y."/>
            <person name="Liu Y."/>
            <person name="Wang X."/>
            <person name="Xiang C."/>
            <person name="Varshney R.K."/>
            <person name="Ding H."/>
            <person name="Gao S."/>
            <person name="Zong X."/>
        </authorList>
    </citation>
    <scope>NUCLEOTIDE SEQUENCE [LARGE SCALE GENOMIC DNA]</scope>
    <source>
        <strain evidence="3 4">cv. Zhongwan 6</strain>
    </source>
</reference>
<dbReference type="SUPFAM" id="SSF51197">
    <property type="entry name" value="Clavaminate synthase-like"/>
    <property type="match status" value="1"/>
</dbReference>
<dbReference type="EMBL" id="JAMSHJ010000003">
    <property type="protein sequence ID" value="KAI5426783.1"/>
    <property type="molecule type" value="Genomic_DNA"/>
</dbReference>
<feature type="region of interest" description="Disordered" evidence="2">
    <location>
        <begin position="494"/>
        <end position="518"/>
    </location>
</feature>
<name>A0A9D4XUV1_PEA</name>
<organism evidence="3 4">
    <name type="scientific">Pisum sativum</name>
    <name type="common">Garden pea</name>
    <name type="synonym">Lathyrus oleraceus</name>
    <dbReference type="NCBI Taxonomy" id="3888"/>
    <lineage>
        <taxon>Eukaryota</taxon>
        <taxon>Viridiplantae</taxon>
        <taxon>Streptophyta</taxon>
        <taxon>Embryophyta</taxon>
        <taxon>Tracheophyta</taxon>
        <taxon>Spermatophyta</taxon>
        <taxon>Magnoliopsida</taxon>
        <taxon>eudicotyledons</taxon>
        <taxon>Gunneridae</taxon>
        <taxon>Pentapetalae</taxon>
        <taxon>rosids</taxon>
        <taxon>fabids</taxon>
        <taxon>Fabales</taxon>
        <taxon>Fabaceae</taxon>
        <taxon>Papilionoideae</taxon>
        <taxon>50 kb inversion clade</taxon>
        <taxon>NPAAA clade</taxon>
        <taxon>Hologalegina</taxon>
        <taxon>IRL clade</taxon>
        <taxon>Fabeae</taxon>
        <taxon>Lathyrus</taxon>
    </lineage>
</organism>
<dbReference type="PANTHER" id="PTHR31447">
    <property type="entry name" value="HYDROXYPROLINE-RICH GLYCOPROTEIN FAMILY PROTEIN-RELATED"/>
    <property type="match status" value="1"/>
</dbReference>
<keyword evidence="4" id="KW-1185">Reference proteome</keyword>
<dbReference type="InterPro" id="IPR037151">
    <property type="entry name" value="AlkB-like_sf"/>
</dbReference>
<proteinExistence type="inferred from homology"/>
<evidence type="ECO:0000313" key="3">
    <source>
        <dbReference type="EMBL" id="KAI5426783.1"/>
    </source>
</evidence>
<dbReference type="PANTHER" id="PTHR31447:SF22">
    <property type="entry name" value="2OG-FE(II) OXYGENASE FAMILY OXIDOREDUCTASE"/>
    <property type="match status" value="1"/>
</dbReference>
<dbReference type="Gramene" id="Psat3g066240.1">
    <property type="protein sequence ID" value="Psat3g066240.1.cds"/>
    <property type="gene ID" value="Psat3g066240"/>
</dbReference>
<dbReference type="Proteomes" id="UP001058974">
    <property type="component" value="Chromosome 3"/>
</dbReference>
<dbReference type="GO" id="GO:0003729">
    <property type="term" value="F:mRNA binding"/>
    <property type="evidence" value="ECO:0007669"/>
    <property type="project" value="InterPro"/>
</dbReference>
<evidence type="ECO:0000313" key="4">
    <source>
        <dbReference type="Proteomes" id="UP001058974"/>
    </source>
</evidence>
<protein>
    <recommendedName>
        <fullName evidence="5">Fe2OG dioxygenase domain-containing protein</fullName>
    </recommendedName>
</protein>
<feature type="compositionally biased region" description="Acidic residues" evidence="2">
    <location>
        <begin position="122"/>
        <end position="148"/>
    </location>
</feature>
<dbReference type="GO" id="GO:0006402">
    <property type="term" value="P:mRNA catabolic process"/>
    <property type="evidence" value="ECO:0007669"/>
    <property type="project" value="InterPro"/>
</dbReference>
<dbReference type="OrthoDB" id="1916097at2759"/>
<dbReference type="Gramene" id="Psat03G0227500-T1">
    <property type="protein sequence ID" value="KAI5426783.1"/>
    <property type="gene ID" value="KIW84_032275"/>
</dbReference>
<evidence type="ECO:0000256" key="1">
    <source>
        <dbReference type="ARBA" id="ARBA00007879"/>
    </source>
</evidence>
<sequence length="518" mass="56967">MAAIQESRADQPKTVPVPSQLPPPLLVSDAFAKDAILAWYRGEFAAANAIIDALCGHLAQVASSSNDYDSAFAAIHHRRLNWIPVLQMQKYHSIADVTLELRNVAEKKIESVDAKTKTVESGDVDEEMNIGNDGDEAPAEYDSPDSEITDSGLLEVQHSFINNSICSNHEECEGRPSEIKLTQGFTTKEFVKGHPVNAVKGLRLYEDVFSDSQLSKLTDFVKEIHAAAQNGELSGETFILFNKQVKGNKRELIQLGVPIFGQIKDNAKSKIEPIPSLLHGVIDHLVQWQLIPEYTRPNGCIINFFEEGEFSQPFLKPPHLDQPLSTLLLAESTMAFGRILMSENDGNYKGPLMLSLKQGSLLVMRGNSADMARHVMCPSPNKRVSITFFRVREGSYQGQSTNPHPMTTTTMTVWQPGTASPLALPNGPISGHEAMGMIPKWGMIGPPMFMLAPMNPMTMNPSKLPRGGTGVFLPWKGHPRKHSRYLPPRAHKGRVALPSPVESHREGSTSEPTIAVEG</sequence>